<accession>A0A2M3ZTQ6</accession>
<protein>
    <submittedName>
        <fullName evidence="2">Putative secreted peptide</fullName>
    </submittedName>
</protein>
<proteinExistence type="predicted"/>
<feature type="compositionally biased region" description="Basic and acidic residues" evidence="1">
    <location>
        <begin position="80"/>
        <end position="90"/>
    </location>
</feature>
<sequence>MTRRLSLSSLSVHSVHASRANTPSVPSFRRCCGDIPVPATPFTDLLDIQSARAAMTAPLIVLINRAPTPGAAGRVSSSFKFDRHRPTLGA</sequence>
<feature type="region of interest" description="Disordered" evidence="1">
    <location>
        <begin position="1"/>
        <end position="26"/>
    </location>
</feature>
<name>A0A2M3ZTQ6_9DIPT</name>
<feature type="region of interest" description="Disordered" evidence="1">
    <location>
        <begin position="69"/>
        <end position="90"/>
    </location>
</feature>
<reference evidence="2" key="1">
    <citation type="submission" date="2018-01" db="EMBL/GenBank/DDBJ databases">
        <title>An insight into the sialome of Amazonian anophelines.</title>
        <authorList>
            <person name="Ribeiro J.M."/>
            <person name="Scarpassa V."/>
            <person name="Calvo E."/>
        </authorList>
    </citation>
    <scope>NUCLEOTIDE SEQUENCE</scope>
    <source>
        <tissue evidence="2">Salivary glands</tissue>
    </source>
</reference>
<evidence type="ECO:0000256" key="1">
    <source>
        <dbReference type="SAM" id="MobiDB-lite"/>
    </source>
</evidence>
<organism evidence="2">
    <name type="scientific">Anopheles braziliensis</name>
    <dbReference type="NCBI Taxonomy" id="58242"/>
    <lineage>
        <taxon>Eukaryota</taxon>
        <taxon>Metazoa</taxon>
        <taxon>Ecdysozoa</taxon>
        <taxon>Arthropoda</taxon>
        <taxon>Hexapoda</taxon>
        <taxon>Insecta</taxon>
        <taxon>Pterygota</taxon>
        <taxon>Neoptera</taxon>
        <taxon>Endopterygota</taxon>
        <taxon>Diptera</taxon>
        <taxon>Nematocera</taxon>
        <taxon>Culicoidea</taxon>
        <taxon>Culicidae</taxon>
        <taxon>Anophelinae</taxon>
        <taxon>Anopheles</taxon>
    </lineage>
</organism>
<evidence type="ECO:0000313" key="2">
    <source>
        <dbReference type="EMBL" id="MBW31909.1"/>
    </source>
</evidence>
<dbReference type="AlphaFoldDB" id="A0A2M3ZTQ6"/>
<feature type="compositionally biased region" description="Low complexity" evidence="1">
    <location>
        <begin position="1"/>
        <end position="20"/>
    </location>
</feature>
<dbReference type="EMBL" id="GGFM01011158">
    <property type="protein sequence ID" value="MBW31909.1"/>
    <property type="molecule type" value="Transcribed_RNA"/>
</dbReference>